<feature type="binding site" evidence="5">
    <location>
        <position position="160"/>
    </location>
    <ligand>
        <name>phosphoenolpyruvate</name>
        <dbReference type="ChEBI" id="CHEBI:58702"/>
    </ligand>
</feature>
<keyword evidence="7" id="KW-1185">Reference proteome</keyword>
<dbReference type="HAMAP" id="MF_02114">
    <property type="entry name" value="CofC"/>
    <property type="match status" value="1"/>
</dbReference>
<comment type="catalytic activity">
    <reaction evidence="5">
        <text>phosphoenolpyruvate + GTP + H(+) = enolpyruvoyl-2-diphospho-5'-guanosine + diphosphate</text>
        <dbReference type="Rhea" id="RHEA:30519"/>
        <dbReference type="ChEBI" id="CHEBI:15378"/>
        <dbReference type="ChEBI" id="CHEBI:33019"/>
        <dbReference type="ChEBI" id="CHEBI:37565"/>
        <dbReference type="ChEBI" id="CHEBI:58702"/>
        <dbReference type="ChEBI" id="CHEBI:143701"/>
        <dbReference type="EC" id="2.7.7.105"/>
    </reaction>
</comment>
<feature type="binding site" evidence="5">
    <location>
        <position position="143"/>
    </location>
    <ligand>
        <name>phosphoenolpyruvate</name>
        <dbReference type="ChEBI" id="CHEBI:58702"/>
    </ligand>
</feature>
<name>A0ABU7L851_9NOCA</name>
<evidence type="ECO:0000256" key="4">
    <source>
        <dbReference type="ARBA" id="ARBA00023134"/>
    </source>
</evidence>
<dbReference type="EC" id="2.7.7.105" evidence="5"/>
<keyword evidence="1 5" id="KW-0808">Transferase</keyword>
<sequence>MTDVHVLVPVKALSLAKTRLAHILEPSTRSDLVVAMLIDTLAAALGLPGAVATVVTSDPIATDVALGHGARVLPDPVYRGESDPLNAALDVAAAHVRAHSPGTDLVALQADLPALRSSELAAALTEARLFGRAIVADHTGTGTAALFQCTPDGPLEPMFGVDSARRHVRSGAKALTEPLDGLRLDVDTIDDLEAAVRLGTGAATSRVLDRIGFALPERSPGIH</sequence>
<proteinExistence type="inferred from homology"/>
<reference evidence="6 7" key="1">
    <citation type="submission" date="2023-07" db="EMBL/GenBank/DDBJ databases">
        <authorList>
            <person name="Girao M."/>
            <person name="Carvalho M.F."/>
        </authorList>
    </citation>
    <scope>NUCLEOTIDE SEQUENCE [LARGE SCALE GENOMIC DNA]</scope>
    <source>
        <strain evidence="6 7">YIM65754</strain>
    </source>
</reference>
<keyword evidence="3 5" id="KW-0547">Nucleotide-binding</keyword>
<evidence type="ECO:0000256" key="2">
    <source>
        <dbReference type="ARBA" id="ARBA00022695"/>
    </source>
</evidence>
<dbReference type="GO" id="GO:0043814">
    <property type="term" value="F:phospholactate guanylyltransferase activity"/>
    <property type="evidence" value="ECO:0007669"/>
    <property type="project" value="UniProtKB-EC"/>
</dbReference>
<organism evidence="6 7">
    <name type="scientific">Rhodococcus artemisiae</name>
    <dbReference type="NCBI Taxonomy" id="714159"/>
    <lineage>
        <taxon>Bacteria</taxon>
        <taxon>Bacillati</taxon>
        <taxon>Actinomycetota</taxon>
        <taxon>Actinomycetes</taxon>
        <taxon>Mycobacteriales</taxon>
        <taxon>Nocardiaceae</taxon>
        <taxon>Rhodococcus</taxon>
    </lineage>
</organism>
<evidence type="ECO:0000256" key="5">
    <source>
        <dbReference type="HAMAP-Rule" id="MF_02114"/>
    </source>
</evidence>
<evidence type="ECO:0000256" key="1">
    <source>
        <dbReference type="ARBA" id="ARBA00022679"/>
    </source>
</evidence>
<dbReference type="NCBIfam" id="TIGR03552">
    <property type="entry name" value="F420_cofC"/>
    <property type="match status" value="1"/>
</dbReference>
<dbReference type="RefSeq" id="WP_330132946.1">
    <property type="nucleotide sequence ID" value="NZ_JAUTXY010000003.1"/>
</dbReference>
<keyword evidence="2 5" id="KW-0548">Nucleotidyltransferase</keyword>
<comment type="caution">
    <text evidence="6">The sequence shown here is derived from an EMBL/GenBank/DDBJ whole genome shotgun (WGS) entry which is preliminary data.</text>
</comment>
<comment type="pathway">
    <text evidence="5">Cofactor biosynthesis; coenzyme F420 biosynthesis.</text>
</comment>
<keyword evidence="4 5" id="KW-0342">GTP-binding</keyword>
<gene>
    <name evidence="6" type="primary">cofC</name>
    <name evidence="5" type="synonym">fbiD</name>
    <name evidence="6" type="ORF">Q7514_09265</name>
</gene>
<evidence type="ECO:0000313" key="7">
    <source>
        <dbReference type="Proteomes" id="UP001336020"/>
    </source>
</evidence>
<dbReference type="InterPro" id="IPR002835">
    <property type="entry name" value="CofC"/>
</dbReference>
<comment type="function">
    <text evidence="5">Guanylyltransferase that catalyzes the activation of phosphoenolpyruvate (PEP) as enolpyruvoyl-2-diphospho-5'-guanosine, via the condensation of PEP with GTP. It is involved in the biosynthesis of coenzyme F420, a hydride carrier cofactor.</text>
</comment>
<feature type="binding site" evidence="5">
    <location>
        <position position="163"/>
    </location>
    <ligand>
        <name>phosphoenolpyruvate</name>
        <dbReference type="ChEBI" id="CHEBI:58702"/>
    </ligand>
</feature>
<accession>A0ABU7L851</accession>
<dbReference type="Proteomes" id="UP001336020">
    <property type="component" value="Unassembled WGS sequence"/>
</dbReference>
<protein>
    <recommendedName>
        <fullName evidence="5">Phosphoenolpyruvate guanylyltransferase</fullName>
        <shortName evidence="5">PEP guanylyltransferase</shortName>
        <ecNumber evidence="5">2.7.7.105</ecNumber>
    </recommendedName>
</protein>
<dbReference type="Pfam" id="PF01983">
    <property type="entry name" value="CofC"/>
    <property type="match status" value="1"/>
</dbReference>
<dbReference type="PANTHER" id="PTHR40392">
    <property type="entry name" value="2-PHOSPHO-L-LACTATE GUANYLYLTRANSFERASE"/>
    <property type="match status" value="1"/>
</dbReference>
<evidence type="ECO:0000256" key="3">
    <source>
        <dbReference type="ARBA" id="ARBA00022741"/>
    </source>
</evidence>
<dbReference type="EMBL" id="JAUTXY010000003">
    <property type="protein sequence ID" value="MEE2057713.1"/>
    <property type="molecule type" value="Genomic_DNA"/>
</dbReference>
<dbReference type="Gene3D" id="3.90.550.10">
    <property type="entry name" value="Spore Coat Polysaccharide Biosynthesis Protein SpsA, Chain A"/>
    <property type="match status" value="1"/>
</dbReference>
<comment type="similarity">
    <text evidence="5">Belongs to the CofC family.</text>
</comment>
<dbReference type="PANTHER" id="PTHR40392:SF1">
    <property type="entry name" value="2-PHOSPHO-L-LACTATE GUANYLYLTRANSFERASE"/>
    <property type="match status" value="1"/>
</dbReference>
<evidence type="ECO:0000313" key="6">
    <source>
        <dbReference type="EMBL" id="MEE2057713.1"/>
    </source>
</evidence>
<dbReference type="InterPro" id="IPR029044">
    <property type="entry name" value="Nucleotide-diphossugar_trans"/>
</dbReference>
<dbReference type="SUPFAM" id="SSF53448">
    <property type="entry name" value="Nucleotide-diphospho-sugar transferases"/>
    <property type="match status" value="1"/>
</dbReference>